<name>A0A0E3VTB9_9BRAD</name>
<evidence type="ECO:0000313" key="2">
    <source>
        <dbReference type="Proteomes" id="UP000063308"/>
    </source>
</evidence>
<accession>A0A0E3VTB9</accession>
<organism evidence="1 2">
    <name type="scientific">Bradyrhizobium diazoefficiens</name>
    <dbReference type="NCBI Taxonomy" id="1355477"/>
    <lineage>
        <taxon>Bacteria</taxon>
        <taxon>Pseudomonadati</taxon>
        <taxon>Pseudomonadota</taxon>
        <taxon>Alphaproteobacteria</taxon>
        <taxon>Hyphomicrobiales</taxon>
        <taxon>Nitrobacteraceae</taxon>
        <taxon>Bradyrhizobium</taxon>
    </lineage>
</organism>
<gene>
    <name evidence="1" type="ORF">NK6_2209</name>
</gene>
<sequence>MIAGATGIVAAVLSLMIGRRPVQPALATALSTPSAPRHQMTG</sequence>
<reference evidence="1 2" key="1">
    <citation type="submission" date="2014-11" db="EMBL/GenBank/DDBJ databases">
        <title>Symbiosis island explosion on the genome of extra-slow-growing strains of soybean bradyrhizobia with massive insertion sequences.</title>
        <authorList>
            <person name="Iida T."/>
            <person name="Minamisawa K."/>
        </authorList>
    </citation>
    <scope>NUCLEOTIDE SEQUENCE [LARGE SCALE GENOMIC DNA]</scope>
    <source>
        <strain evidence="1 2">NK6</strain>
    </source>
</reference>
<dbReference type="AlphaFoldDB" id="A0A0E3VTB9"/>
<evidence type="ECO:0000313" key="1">
    <source>
        <dbReference type="EMBL" id="BAR55390.1"/>
    </source>
</evidence>
<protein>
    <submittedName>
        <fullName evidence="1">Uncharacterized protein</fullName>
    </submittedName>
</protein>
<dbReference type="Proteomes" id="UP000063308">
    <property type="component" value="Chromosome"/>
</dbReference>
<dbReference type="EMBL" id="AP014685">
    <property type="protein sequence ID" value="BAR55390.1"/>
    <property type="molecule type" value="Genomic_DNA"/>
</dbReference>
<dbReference type="RefSeq" id="WP_257787567.1">
    <property type="nucleotide sequence ID" value="NZ_AXAX01000026.1"/>
</dbReference>
<proteinExistence type="predicted"/>